<sequence>MEYCLREVEGKQAHDPIFIEKMKSYSSPQSGSSSSISSERCVCVPGPVIVGAGPSGLATAAYLKQKGVPSLILERSNCIASLWQLKTYDRLHLHLPKQFCELPLMGFPCDFPTYPTKQQFIEYLESYAERFDIRPRFNETVRTAEFDASLGFWRVKSLNKRREATEFVCRWLIVATGENAEAVVPEIEGMEEFGGVIKHTSLYKSGAEFRGKKVLVVGCGNSGMEVCLDLCNHNATPSLVVRDTVHILPREMLGKSTFGLSMWLLKWLPIEFVDRFLLIVSWLMLGDTGRFGLDRPKLGPLQLKNLSGKTPVLDVGTLAKIKSGHIKVRPGIKRLKRYTVEFVDGEIENFDAIILATGYKSNVPNWLKEENMFSKEDGFPTKPFPNGWKGDNGLYAVGFTKRGLLGASMDAKRIAEDIERCWKSKHSTTFSLSLNVPQSNS</sequence>
<evidence type="ECO:0000256" key="7">
    <source>
        <dbReference type="ARBA" id="ARBA00023002"/>
    </source>
</evidence>
<evidence type="ECO:0000256" key="10">
    <source>
        <dbReference type="ARBA" id="ARBA00047707"/>
    </source>
</evidence>
<comment type="cofactor">
    <cofactor evidence="1 11">
        <name>FAD</name>
        <dbReference type="ChEBI" id="CHEBI:57692"/>
    </cofactor>
</comment>
<evidence type="ECO:0000256" key="5">
    <source>
        <dbReference type="ARBA" id="ARBA00022827"/>
    </source>
</evidence>
<evidence type="ECO:0000256" key="6">
    <source>
        <dbReference type="ARBA" id="ARBA00022857"/>
    </source>
</evidence>
<comment type="catalytic activity">
    <reaction evidence="10">
        <text>indole-3-pyruvate + NADPH + O2 + H(+) = (indol-3-yl)acetate + CO2 + NADP(+) + H2O</text>
        <dbReference type="Rhea" id="RHEA:34331"/>
        <dbReference type="ChEBI" id="CHEBI:15377"/>
        <dbReference type="ChEBI" id="CHEBI:15378"/>
        <dbReference type="ChEBI" id="CHEBI:15379"/>
        <dbReference type="ChEBI" id="CHEBI:16526"/>
        <dbReference type="ChEBI" id="CHEBI:17640"/>
        <dbReference type="ChEBI" id="CHEBI:30854"/>
        <dbReference type="ChEBI" id="CHEBI:57783"/>
        <dbReference type="ChEBI" id="CHEBI:58349"/>
        <dbReference type="EC" id="1.14.13.168"/>
    </reaction>
</comment>
<dbReference type="PANTHER" id="PTHR43539">
    <property type="entry name" value="FLAVIN-BINDING MONOOXYGENASE-LIKE PROTEIN (AFU_ORTHOLOGUE AFUA_4G09220)"/>
    <property type="match status" value="1"/>
</dbReference>
<keyword evidence="8 11" id="KW-0503">Monooxygenase</keyword>
<comment type="pathway">
    <text evidence="2">Plant hormone metabolism; auxin biosynthesis.</text>
</comment>
<dbReference type="GO" id="GO:0009851">
    <property type="term" value="P:auxin biosynthetic process"/>
    <property type="evidence" value="ECO:0007669"/>
    <property type="project" value="UniProtKB-KW"/>
</dbReference>
<evidence type="ECO:0000256" key="9">
    <source>
        <dbReference type="ARBA" id="ARBA00023070"/>
    </source>
</evidence>
<gene>
    <name evidence="12" type="ORF">VNO78_30609</name>
</gene>
<keyword evidence="7 11" id="KW-0560">Oxidoreductase</keyword>
<dbReference type="InterPro" id="IPR020946">
    <property type="entry name" value="Flavin_mOase-like"/>
</dbReference>
<dbReference type="PRINTS" id="PR00368">
    <property type="entry name" value="FADPNR"/>
</dbReference>
<evidence type="ECO:0000313" key="13">
    <source>
        <dbReference type="Proteomes" id="UP001386955"/>
    </source>
</evidence>
<keyword evidence="13" id="KW-1185">Reference proteome</keyword>
<evidence type="ECO:0000256" key="1">
    <source>
        <dbReference type="ARBA" id="ARBA00001974"/>
    </source>
</evidence>
<dbReference type="GO" id="GO:0050660">
    <property type="term" value="F:flavin adenine dinucleotide binding"/>
    <property type="evidence" value="ECO:0007669"/>
    <property type="project" value="InterPro"/>
</dbReference>
<evidence type="ECO:0000256" key="11">
    <source>
        <dbReference type="RuleBase" id="RU361177"/>
    </source>
</evidence>
<dbReference type="GO" id="GO:0103075">
    <property type="term" value="F:indole-3-pyruvate monooxygenase activity"/>
    <property type="evidence" value="ECO:0007669"/>
    <property type="project" value="UniProtKB-EC"/>
</dbReference>
<keyword evidence="4 11" id="KW-0285">Flavoprotein</keyword>
<dbReference type="Pfam" id="PF00743">
    <property type="entry name" value="FMO-like"/>
    <property type="match status" value="1"/>
</dbReference>
<protein>
    <recommendedName>
        <fullName evidence="11">Flavin-containing monooxygenase</fullName>
        <ecNumber evidence="11">1.-.-.-</ecNumber>
    </recommendedName>
</protein>
<organism evidence="12 13">
    <name type="scientific">Psophocarpus tetragonolobus</name>
    <name type="common">Winged bean</name>
    <name type="synonym">Dolichos tetragonolobus</name>
    <dbReference type="NCBI Taxonomy" id="3891"/>
    <lineage>
        <taxon>Eukaryota</taxon>
        <taxon>Viridiplantae</taxon>
        <taxon>Streptophyta</taxon>
        <taxon>Embryophyta</taxon>
        <taxon>Tracheophyta</taxon>
        <taxon>Spermatophyta</taxon>
        <taxon>Magnoliopsida</taxon>
        <taxon>eudicotyledons</taxon>
        <taxon>Gunneridae</taxon>
        <taxon>Pentapetalae</taxon>
        <taxon>rosids</taxon>
        <taxon>fabids</taxon>
        <taxon>Fabales</taxon>
        <taxon>Fabaceae</taxon>
        <taxon>Papilionoideae</taxon>
        <taxon>50 kb inversion clade</taxon>
        <taxon>NPAAA clade</taxon>
        <taxon>indigoferoid/millettioid clade</taxon>
        <taxon>Phaseoleae</taxon>
        <taxon>Psophocarpus</taxon>
    </lineage>
</organism>
<dbReference type="GO" id="GO:0050661">
    <property type="term" value="F:NADP binding"/>
    <property type="evidence" value="ECO:0007669"/>
    <property type="project" value="InterPro"/>
</dbReference>
<dbReference type="PRINTS" id="PR00469">
    <property type="entry name" value="PNDRDTASEII"/>
</dbReference>
<accession>A0AAN9RX67</accession>
<evidence type="ECO:0000256" key="4">
    <source>
        <dbReference type="ARBA" id="ARBA00022630"/>
    </source>
</evidence>
<evidence type="ECO:0000313" key="12">
    <source>
        <dbReference type="EMBL" id="KAK7384906.1"/>
    </source>
</evidence>
<evidence type="ECO:0000256" key="2">
    <source>
        <dbReference type="ARBA" id="ARBA00004814"/>
    </source>
</evidence>
<dbReference type="Proteomes" id="UP001386955">
    <property type="component" value="Unassembled WGS sequence"/>
</dbReference>
<dbReference type="GO" id="GO:0004499">
    <property type="term" value="F:N,N-dimethylaniline monooxygenase activity"/>
    <property type="evidence" value="ECO:0007669"/>
    <property type="project" value="InterPro"/>
</dbReference>
<evidence type="ECO:0000256" key="3">
    <source>
        <dbReference type="ARBA" id="ARBA00009183"/>
    </source>
</evidence>
<keyword evidence="5 11" id="KW-0274">FAD</keyword>
<dbReference type="FunFam" id="3.50.50.60:FF:000100">
    <property type="entry name" value="Flavin-containing monooxygenase"/>
    <property type="match status" value="1"/>
</dbReference>
<comment type="similarity">
    <text evidence="3 11">Belongs to the FMO family.</text>
</comment>
<proteinExistence type="inferred from homology"/>
<keyword evidence="6" id="KW-0521">NADP</keyword>
<dbReference type="InterPro" id="IPR036188">
    <property type="entry name" value="FAD/NAD-bd_sf"/>
</dbReference>
<keyword evidence="9" id="KW-0073">Auxin biosynthesis</keyword>
<name>A0AAN9RX67_PSOTE</name>
<dbReference type="EMBL" id="JAYMYS010000008">
    <property type="protein sequence ID" value="KAK7384906.1"/>
    <property type="molecule type" value="Genomic_DNA"/>
</dbReference>
<evidence type="ECO:0000256" key="8">
    <source>
        <dbReference type="ARBA" id="ARBA00023033"/>
    </source>
</evidence>
<dbReference type="PANTHER" id="PTHR43539:SF38">
    <property type="entry name" value="INDOLE-3-PYRUVATE MONOOXYGENASE YUCCA6"/>
    <property type="match status" value="1"/>
</dbReference>
<dbReference type="AlphaFoldDB" id="A0AAN9RX67"/>
<comment type="caution">
    <text evidence="12">The sequence shown here is derived from an EMBL/GenBank/DDBJ whole genome shotgun (WGS) entry which is preliminary data.</text>
</comment>
<dbReference type="InterPro" id="IPR050982">
    <property type="entry name" value="Auxin_biosynth/cation_transpt"/>
</dbReference>
<reference evidence="12 13" key="1">
    <citation type="submission" date="2024-01" db="EMBL/GenBank/DDBJ databases">
        <title>The genomes of 5 underutilized Papilionoideae crops provide insights into root nodulation and disease resistanc.</title>
        <authorList>
            <person name="Jiang F."/>
        </authorList>
    </citation>
    <scope>NUCLEOTIDE SEQUENCE [LARGE SCALE GENOMIC DNA]</scope>
    <source>
        <strain evidence="12">DUOXIRENSHENG_FW03</strain>
        <tissue evidence="12">Leaves</tissue>
    </source>
</reference>
<dbReference type="EC" id="1.-.-.-" evidence="11"/>
<dbReference type="SUPFAM" id="SSF51905">
    <property type="entry name" value="FAD/NAD(P)-binding domain"/>
    <property type="match status" value="2"/>
</dbReference>
<dbReference type="Gene3D" id="3.50.50.60">
    <property type="entry name" value="FAD/NAD(P)-binding domain"/>
    <property type="match status" value="1"/>
</dbReference>